<dbReference type="SMART" id="SM00848">
    <property type="entry name" value="Inhibitor_I29"/>
    <property type="match status" value="1"/>
</dbReference>
<dbReference type="WBParaSite" id="SMUV_0000489101-mRNA-1">
    <property type="protein sequence ID" value="SMUV_0000489101-mRNA-1"/>
    <property type="gene ID" value="SMUV_0000489101"/>
</dbReference>
<dbReference type="PROSITE" id="PS00139">
    <property type="entry name" value="THIOL_PROTEASE_CYS"/>
    <property type="match status" value="1"/>
</dbReference>
<keyword evidence="4" id="KW-0788">Thiol protease</keyword>
<dbReference type="SUPFAM" id="SSF54001">
    <property type="entry name" value="Cysteine proteinases"/>
    <property type="match status" value="1"/>
</dbReference>
<evidence type="ECO:0000256" key="1">
    <source>
        <dbReference type="ARBA" id="ARBA00008455"/>
    </source>
</evidence>
<proteinExistence type="inferred from homology"/>
<dbReference type="InterPro" id="IPR038765">
    <property type="entry name" value="Papain-like_cys_pep_sf"/>
</dbReference>
<sequence>MLILRAENDSLKLLPNSNDNADDDQFQNLIQKHEPEIRAEDVGIWNLFSAFTERYNRTYKNKPELLKRFRIYKRNRKLVKDYQMHEKGTAVYGETPFSDLSQEEFKKTMLPYVWPISGTSENAIDLQDYNIDKNNIPDNVDWRLNNTVTAVKNQGSCGSCWAFSVTGNIEGAWARKTGDLISLSEQELVDCDNIDQGCSGGLPINAYKEIIRMGGLEREQDYPYSGHAHKCSLAEKEIAAYINGSAELPRDEVEIAAWLASKGPVSIGKSFYS</sequence>
<dbReference type="SMART" id="SM00645">
    <property type="entry name" value="Pept_C1"/>
    <property type="match status" value="1"/>
</dbReference>
<dbReference type="AlphaFoldDB" id="A0A0N5AK81"/>
<dbReference type="CDD" id="cd02248">
    <property type="entry name" value="Peptidase_C1A"/>
    <property type="match status" value="1"/>
</dbReference>
<reference evidence="10" key="1">
    <citation type="submission" date="2017-02" db="UniProtKB">
        <authorList>
            <consortium name="WormBaseParasite"/>
        </authorList>
    </citation>
    <scope>IDENTIFICATION</scope>
</reference>
<dbReference type="InterPro" id="IPR039417">
    <property type="entry name" value="Peptidase_C1A_papain-like"/>
</dbReference>
<evidence type="ECO:0000259" key="8">
    <source>
        <dbReference type="SMART" id="SM00848"/>
    </source>
</evidence>
<keyword evidence="9" id="KW-1185">Reference proteome</keyword>
<dbReference type="InterPro" id="IPR000169">
    <property type="entry name" value="Pept_cys_AS"/>
</dbReference>
<protein>
    <submittedName>
        <fullName evidence="10">Cathepsin propeptide inhibitor domain-containing protein</fullName>
    </submittedName>
</protein>
<evidence type="ECO:0000256" key="2">
    <source>
        <dbReference type="ARBA" id="ARBA00022670"/>
    </source>
</evidence>
<accession>A0A0N5AK81</accession>
<evidence type="ECO:0000256" key="6">
    <source>
        <dbReference type="ARBA" id="ARBA00023157"/>
    </source>
</evidence>
<evidence type="ECO:0000256" key="3">
    <source>
        <dbReference type="ARBA" id="ARBA00022801"/>
    </source>
</evidence>
<evidence type="ECO:0000256" key="5">
    <source>
        <dbReference type="ARBA" id="ARBA00023145"/>
    </source>
</evidence>
<keyword evidence="2" id="KW-0645">Protease</keyword>
<comment type="similarity">
    <text evidence="1">Belongs to the peptidase C1 family.</text>
</comment>
<dbReference type="Proteomes" id="UP000046393">
    <property type="component" value="Unplaced"/>
</dbReference>
<keyword evidence="6" id="KW-1015">Disulfide bond</keyword>
<evidence type="ECO:0000313" key="9">
    <source>
        <dbReference type="Proteomes" id="UP000046393"/>
    </source>
</evidence>
<keyword evidence="5" id="KW-0865">Zymogen</keyword>
<dbReference type="Pfam" id="PF08246">
    <property type="entry name" value="Inhibitor_I29"/>
    <property type="match status" value="1"/>
</dbReference>
<dbReference type="InterPro" id="IPR013128">
    <property type="entry name" value="Peptidase_C1A"/>
</dbReference>
<feature type="domain" description="Peptidase C1A papain C-terminal" evidence="7">
    <location>
        <begin position="136"/>
        <end position="273"/>
    </location>
</feature>
<organism evidence="9 10">
    <name type="scientific">Syphacia muris</name>
    <dbReference type="NCBI Taxonomy" id="451379"/>
    <lineage>
        <taxon>Eukaryota</taxon>
        <taxon>Metazoa</taxon>
        <taxon>Ecdysozoa</taxon>
        <taxon>Nematoda</taxon>
        <taxon>Chromadorea</taxon>
        <taxon>Rhabditida</taxon>
        <taxon>Spirurina</taxon>
        <taxon>Oxyuridomorpha</taxon>
        <taxon>Oxyuroidea</taxon>
        <taxon>Oxyuridae</taxon>
        <taxon>Syphacia</taxon>
    </lineage>
</organism>
<name>A0A0N5AK81_9BILA</name>
<dbReference type="InterPro" id="IPR013201">
    <property type="entry name" value="Prot_inhib_I29"/>
</dbReference>
<dbReference type="Pfam" id="PF00112">
    <property type="entry name" value="Peptidase_C1"/>
    <property type="match status" value="1"/>
</dbReference>
<dbReference type="GO" id="GO:0008234">
    <property type="term" value="F:cysteine-type peptidase activity"/>
    <property type="evidence" value="ECO:0007669"/>
    <property type="project" value="UniProtKB-KW"/>
</dbReference>
<evidence type="ECO:0000256" key="4">
    <source>
        <dbReference type="ARBA" id="ARBA00022807"/>
    </source>
</evidence>
<feature type="domain" description="Cathepsin propeptide inhibitor" evidence="8">
    <location>
        <begin position="48"/>
        <end position="105"/>
    </location>
</feature>
<keyword evidence="3" id="KW-0378">Hydrolase</keyword>
<evidence type="ECO:0000259" key="7">
    <source>
        <dbReference type="SMART" id="SM00645"/>
    </source>
</evidence>
<dbReference type="Gene3D" id="3.90.70.10">
    <property type="entry name" value="Cysteine proteinases"/>
    <property type="match status" value="1"/>
</dbReference>
<dbReference type="PANTHER" id="PTHR12411">
    <property type="entry name" value="CYSTEINE PROTEASE FAMILY C1-RELATED"/>
    <property type="match status" value="1"/>
</dbReference>
<dbReference type="InterPro" id="IPR000668">
    <property type="entry name" value="Peptidase_C1A_C"/>
</dbReference>
<evidence type="ECO:0000313" key="10">
    <source>
        <dbReference type="WBParaSite" id="SMUV_0000489101-mRNA-1"/>
    </source>
</evidence>
<dbReference type="STRING" id="451379.A0A0N5AK81"/>
<dbReference type="GO" id="GO:0006508">
    <property type="term" value="P:proteolysis"/>
    <property type="evidence" value="ECO:0007669"/>
    <property type="project" value="UniProtKB-KW"/>
</dbReference>